<protein>
    <submittedName>
        <fullName evidence="3">MerR family transcriptional regulator</fullName>
    </submittedName>
</protein>
<dbReference type="InterPro" id="IPR009061">
    <property type="entry name" value="DNA-bd_dom_put_sf"/>
</dbReference>
<dbReference type="SMART" id="SM00422">
    <property type="entry name" value="HTH_MERR"/>
    <property type="match status" value="1"/>
</dbReference>
<evidence type="ECO:0000313" key="3">
    <source>
        <dbReference type="EMBL" id="QPC83087.1"/>
    </source>
</evidence>
<dbReference type="GO" id="GO:0003677">
    <property type="term" value="F:DNA binding"/>
    <property type="evidence" value="ECO:0007669"/>
    <property type="project" value="UniProtKB-KW"/>
</dbReference>
<proteinExistence type="predicted"/>
<organism evidence="3 4">
    <name type="scientific">Phototrophicus methaneseepsis</name>
    <dbReference type="NCBI Taxonomy" id="2710758"/>
    <lineage>
        <taxon>Bacteria</taxon>
        <taxon>Bacillati</taxon>
        <taxon>Chloroflexota</taxon>
        <taxon>Candidatus Thermofontia</taxon>
        <taxon>Phototrophicales</taxon>
        <taxon>Phototrophicaceae</taxon>
        <taxon>Phototrophicus</taxon>
    </lineage>
</organism>
<gene>
    <name evidence="3" type="ORF">G4Y79_01540</name>
</gene>
<dbReference type="KEGG" id="pmet:G4Y79_01540"/>
<dbReference type="RefSeq" id="WP_195171156.1">
    <property type="nucleotide sequence ID" value="NZ_CP062983.1"/>
</dbReference>
<dbReference type="AlphaFoldDB" id="A0A7S8EA03"/>
<name>A0A7S8EA03_9CHLR</name>
<dbReference type="GO" id="GO:0003700">
    <property type="term" value="F:DNA-binding transcription factor activity"/>
    <property type="evidence" value="ECO:0007669"/>
    <property type="project" value="InterPro"/>
</dbReference>
<keyword evidence="4" id="KW-1185">Reference proteome</keyword>
<dbReference type="PANTHER" id="PTHR30204">
    <property type="entry name" value="REDOX-CYCLING DRUG-SENSING TRANSCRIPTIONAL ACTIVATOR SOXR"/>
    <property type="match status" value="1"/>
</dbReference>
<keyword evidence="1" id="KW-0238">DNA-binding</keyword>
<dbReference type="PANTHER" id="PTHR30204:SF93">
    <property type="entry name" value="HTH MERR-TYPE DOMAIN-CONTAINING PROTEIN"/>
    <property type="match status" value="1"/>
</dbReference>
<dbReference type="PRINTS" id="PR00040">
    <property type="entry name" value="HTHMERR"/>
</dbReference>
<dbReference type="Proteomes" id="UP000594468">
    <property type="component" value="Chromosome"/>
</dbReference>
<dbReference type="InterPro" id="IPR047057">
    <property type="entry name" value="MerR_fam"/>
</dbReference>
<sequence>MKDLSIGEIASYAGVEASAIRYYESEGLLPAPKRVSGHRRYSPDVLKRLGLIQLLRQASFGIREIQALFKNLNDEEETATPWQTVATAKIAELDAIIEQSQATRAWLAEALANECESAEDCIAIAYDESGDGMEVTLTCINLSTRTGKDSDKSFKLLTMPSTCKK</sequence>
<dbReference type="InterPro" id="IPR000551">
    <property type="entry name" value="MerR-type_HTH_dom"/>
</dbReference>
<evidence type="ECO:0000259" key="2">
    <source>
        <dbReference type="PROSITE" id="PS50937"/>
    </source>
</evidence>
<dbReference type="EMBL" id="CP062983">
    <property type="protein sequence ID" value="QPC83087.1"/>
    <property type="molecule type" value="Genomic_DNA"/>
</dbReference>
<dbReference type="PROSITE" id="PS50937">
    <property type="entry name" value="HTH_MERR_2"/>
    <property type="match status" value="1"/>
</dbReference>
<evidence type="ECO:0000313" key="4">
    <source>
        <dbReference type="Proteomes" id="UP000594468"/>
    </source>
</evidence>
<dbReference type="SUPFAM" id="SSF46955">
    <property type="entry name" value="Putative DNA-binding domain"/>
    <property type="match status" value="1"/>
</dbReference>
<reference evidence="3 4" key="1">
    <citation type="submission" date="2020-02" db="EMBL/GenBank/DDBJ databases">
        <authorList>
            <person name="Zheng R.K."/>
            <person name="Sun C.M."/>
        </authorList>
    </citation>
    <scope>NUCLEOTIDE SEQUENCE [LARGE SCALE GENOMIC DNA]</scope>
    <source>
        <strain evidence="4">rifampicinis</strain>
    </source>
</reference>
<evidence type="ECO:0000256" key="1">
    <source>
        <dbReference type="ARBA" id="ARBA00023125"/>
    </source>
</evidence>
<dbReference type="Gene3D" id="1.10.1660.10">
    <property type="match status" value="1"/>
</dbReference>
<feature type="domain" description="HTH merR-type" evidence="2">
    <location>
        <begin position="1"/>
        <end position="71"/>
    </location>
</feature>
<accession>A0A7S8EA03</accession>
<dbReference type="Pfam" id="PF13411">
    <property type="entry name" value="MerR_1"/>
    <property type="match status" value="1"/>
</dbReference>